<dbReference type="AlphaFoldDB" id="A0A1X7JG83"/>
<dbReference type="OrthoDB" id="4419644at2"/>
<evidence type="ECO:0000313" key="1">
    <source>
        <dbReference type="EMBL" id="SMG27018.1"/>
    </source>
</evidence>
<evidence type="ECO:0000313" key="2">
    <source>
        <dbReference type="Proteomes" id="UP000193309"/>
    </source>
</evidence>
<sequence>MDLQGEYWTRDELKAQGVSDHQIKRALAAGKLHRLAHGIDMRDEPGGMALLRALHHRYPELVFRGHTAMSVYGHRSTVMTPVAAVIPKGHRHPGTPLVKSRVSRSIDAREHQGLPVVSPAAAVAEDVHLNRVARLKCLEQSYAGFRGQERFEKDFATLHPSLQEGLVPLLGRCVVGASSQMERFFHLELRARGIDTIPNYRLGPYTWDIGIESATTVVDLDSLFFHGPENTRTFIIDRWKANHAEMMGWGHLQFTDACVQDPLAKTAAIQEIENIIAYRRHLEPVPVPGRVEAGVWEIHGHLR</sequence>
<gene>
    <name evidence="1" type="ORF">SAMN06295981_1547</name>
</gene>
<protein>
    <submittedName>
        <fullName evidence="1">Uncharacterized protein</fullName>
    </submittedName>
</protein>
<dbReference type="EMBL" id="FXAR01000005">
    <property type="protein sequence ID" value="SMG27018.1"/>
    <property type="molecule type" value="Genomic_DNA"/>
</dbReference>
<dbReference type="Proteomes" id="UP000193309">
    <property type="component" value="Unassembled WGS sequence"/>
</dbReference>
<organism evidence="1 2">
    <name type="scientific">Corynebacterium pollutisoli</name>
    <dbReference type="NCBI Taxonomy" id="1610489"/>
    <lineage>
        <taxon>Bacteria</taxon>
        <taxon>Bacillati</taxon>
        <taxon>Actinomycetota</taxon>
        <taxon>Actinomycetes</taxon>
        <taxon>Mycobacteriales</taxon>
        <taxon>Corynebacteriaceae</taxon>
        <taxon>Corynebacterium</taxon>
    </lineage>
</organism>
<name>A0A1X7JG83_9CORY</name>
<proteinExistence type="predicted"/>
<reference evidence="2" key="1">
    <citation type="submission" date="2017-04" db="EMBL/GenBank/DDBJ databases">
        <authorList>
            <person name="Varghese N."/>
            <person name="Submissions S."/>
        </authorList>
    </citation>
    <scope>NUCLEOTIDE SEQUENCE [LARGE SCALE GENOMIC DNA]</scope>
    <source>
        <strain evidence="2">VDS</strain>
    </source>
</reference>
<accession>A0A1X7JG83</accession>
<keyword evidence="2" id="KW-1185">Reference proteome</keyword>
<dbReference type="STRING" id="1610489.SAMN06295981_1547"/>